<dbReference type="PANTHER" id="PTHR23404">
    <property type="entry name" value="MOLYBDOPTERIN SYNTHASE RELATED"/>
    <property type="match status" value="1"/>
</dbReference>
<evidence type="ECO:0000256" key="11">
    <source>
        <dbReference type="ARBA" id="ARBA00032474"/>
    </source>
</evidence>
<dbReference type="NCBIfam" id="NF007959">
    <property type="entry name" value="PRK10678.1"/>
    <property type="match status" value="1"/>
</dbReference>
<dbReference type="EC" id="2.8.1.12" evidence="3"/>
<dbReference type="InterPro" id="IPR003448">
    <property type="entry name" value="Mopterin_biosynth_MoaE"/>
</dbReference>
<evidence type="ECO:0000256" key="4">
    <source>
        <dbReference type="ARBA" id="ARBA00013858"/>
    </source>
</evidence>
<keyword evidence="5" id="KW-0808">Transferase</keyword>
<evidence type="ECO:0000256" key="10">
    <source>
        <dbReference type="ARBA" id="ARBA00030781"/>
    </source>
</evidence>
<dbReference type="Pfam" id="PF02391">
    <property type="entry name" value="MoaE"/>
    <property type="match status" value="1"/>
</dbReference>
<protein>
    <recommendedName>
        <fullName evidence="4">Molybdopterin synthase catalytic subunit</fullName>
        <ecNumber evidence="3">2.8.1.12</ecNumber>
    </recommendedName>
    <alternativeName>
        <fullName evidence="10">MPT synthase subunit 2</fullName>
    </alternativeName>
    <alternativeName>
        <fullName evidence="8">Molybdenum cofactor biosynthesis protein E</fullName>
    </alternativeName>
    <alternativeName>
        <fullName evidence="9">Molybdopterin-converting factor large subunit</fullName>
    </alternativeName>
    <alternativeName>
        <fullName evidence="11">Molybdopterin-converting factor subunit 2</fullName>
    </alternativeName>
</protein>
<dbReference type="Proteomes" id="UP000232638">
    <property type="component" value="Chromosome"/>
</dbReference>
<dbReference type="GO" id="GO:0030366">
    <property type="term" value="F:molybdopterin synthase activity"/>
    <property type="evidence" value="ECO:0007669"/>
    <property type="project" value="UniProtKB-EC"/>
</dbReference>
<dbReference type="AlphaFoldDB" id="A0A2K8UHB6"/>
<dbReference type="RefSeq" id="WP_100922142.1">
    <property type="nucleotide sequence ID" value="NZ_CP020370.1"/>
</dbReference>
<name>A0A2K8UHB6_9GAMM</name>
<keyword evidence="14" id="KW-1185">Reference proteome</keyword>
<gene>
    <name evidence="13" type="ORF">THSYN_28525</name>
</gene>
<dbReference type="UniPathway" id="UPA00344"/>
<reference evidence="13 14" key="1">
    <citation type="submission" date="2017-03" db="EMBL/GenBank/DDBJ databases">
        <title>Complete genome sequence of Candidatus 'Thiodictyon syntrophicum' sp. nov. strain Cad16T, a photolithoautotroph purple sulfur bacterium isolated from an alpine meromictic lake.</title>
        <authorList>
            <person name="Luedin S.M."/>
            <person name="Pothier J.F."/>
            <person name="Danza F."/>
            <person name="Storelli N."/>
            <person name="Wittwer M."/>
            <person name="Tonolla M."/>
        </authorList>
    </citation>
    <scope>NUCLEOTIDE SEQUENCE [LARGE SCALE GENOMIC DNA]</scope>
    <source>
        <strain evidence="13 14">Cad16T</strain>
    </source>
</reference>
<dbReference type="EMBL" id="CP020370">
    <property type="protein sequence ID" value="AUB84491.1"/>
    <property type="molecule type" value="Genomic_DNA"/>
</dbReference>
<evidence type="ECO:0000256" key="3">
    <source>
        <dbReference type="ARBA" id="ARBA00011950"/>
    </source>
</evidence>
<dbReference type="CDD" id="cd00756">
    <property type="entry name" value="MoaE"/>
    <property type="match status" value="1"/>
</dbReference>
<comment type="subunit">
    <text evidence="7">Heterotetramer of 2 MoaD subunits and 2 MoaE subunits. Also stable as homodimer. The enzyme changes between these two forms during catalysis.</text>
</comment>
<evidence type="ECO:0000256" key="7">
    <source>
        <dbReference type="ARBA" id="ARBA00026066"/>
    </source>
</evidence>
<comment type="pathway">
    <text evidence="1">Cofactor biosynthesis; molybdopterin biosynthesis.</text>
</comment>
<evidence type="ECO:0000256" key="5">
    <source>
        <dbReference type="ARBA" id="ARBA00022679"/>
    </source>
</evidence>
<dbReference type="KEGG" id="tsy:THSYN_28525"/>
<keyword evidence="6" id="KW-0501">Molybdenum cofactor biosynthesis</keyword>
<evidence type="ECO:0000256" key="2">
    <source>
        <dbReference type="ARBA" id="ARBA00005426"/>
    </source>
</evidence>
<evidence type="ECO:0000256" key="8">
    <source>
        <dbReference type="ARBA" id="ARBA00029745"/>
    </source>
</evidence>
<evidence type="ECO:0000313" key="14">
    <source>
        <dbReference type="Proteomes" id="UP000232638"/>
    </source>
</evidence>
<dbReference type="Gene3D" id="3.90.1170.40">
    <property type="entry name" value="Molybdopterin biosynthesis MoaE subunit"/>
    <property type="match status" value="1"/>
</dbReference>
<accession>A0A2K8UHB6</accession>
<dbReference type="SUPFAM" id="SSF54690">
    <property type="entry name" value="Molybdopterin synthase subunit MoaE"/>
    <property type="match status" value="1"/>
</dbReference>
<sequence>MHHIRVQSDPIDLAAEQEPLWQGRPEVGAVVTFVGLMRDLNAGVAVTAMTLEHYPGMTEKALEAIAAEAAARWDLLGIRIVHRVGPLSPQEAIVFVGVASAHRREAFRACEFLIDYLKTRAPFWKQEMTAQGPRWVEARETDAEAADRWGAGAEGTSR</sequence>
<evidence type="ECO:0000256" key="1">
    <source>
        <dbReference type="ARBA" id="ARBA00005046"/>
    </source>
</evidence>
<comment type="similarity">
    <text evidence="2">Belongs to the MoaE family.</text>
</comment>
<organism evidence="13 14">
    <name type="scientific">Candidatus Thiodictyon syntrophicum</name>
    <dbReference type="NCBI Taxonomy" id="1166950"/>
    <lineage>
        <taxon>Bacteria</taxon>
        <taxon>Pseudomonadati</taxon>
        <taxon>Pseudomonadota</taxon>
        <taxon>Gammaproteobacteria</taxon>
        <taxon>Chromatiales</taxon>
        <taxon>Chromatiaceae</taxon>
        <taxon>Thiodictyon</taxon>
    </lineage>
</organism>
<evidence type="ECO:0000256" key="12">
    <source>
        <dbReference type="ARBA" id="ARBA00049878"/>
    </source>
</evidence>
<evidence type="ECO:0000313" key="13">
    <source>
        <dbReference type="EMBL" id="AUB84491.1"/>
    </source>
</evidence>
<dbReference type="FunFam" id="3.90.1170.40:FF:000001">
    <property type="entry name" value="Molybdopterin synthase catalytic subunit MoaE"/>
    <property type="match status" value="1"/>
</dbReference>
<dbReference type="GO" id="GO:0006777">
    <property type="term" value="P:Mo-molybdopterin cofactor biosynthetic process"/>
    <property type="evidence" value="ECO:0007669"/>
    <property type="project" value="UniProtKB-KW"/>
</dbReference>
<proteinExistence type="inferred from homology"/>
<dbReference type="OrthoDB" id="9803224at2"/>
<evidence type="ECO:0000256" key="9">
    <source>
        <dbReference type="ARBA" id="ARBA00030407"/>
    </source>
</evidence>
<evidence type="ECO:0000256" key="6">
    <source>
        <dbReference type="ARBA" id="ARBA00023150"/>
    </source>
</evidence>
<dbReference type="InterPro" id="IPR036563">
    <property type="entry name" value="MoaE_sf"/>
</dbReference>
<comment type="catalytic activity">
    <reaction evidence="12">
        <text>2 [molybdopterin-synthase sulfur-carrier protein]-C-terminal-Gly-aminoethanethioate + cyclic pyranopterin phosphate + H2O = molybdopterin + 2 [molybdopterin-synthase sulfur-carrier protein]-C-terminal Gly-Gly + 2 H(+)</text>
        <dbReference type="Rhea" id="RHEA:26333"/>
        <dbReference type="Rhea" id="RHEA-COMP:12202"/>
        <dbReference type="Rhea" id="RHEA-COMP:19907"/>
        <dbReference type="ChEBI" id="CHEBI:15377"/>
        <dbReference type="ChEBI" id="CHEBI:15378"/>
        <dbReference type="ChEBI" id="CHEBI:58698"/>
        <dbReference type="ChEBI" id="CHEBI:59648"/>
        <dbReference type="ChEBI" id="CHEBI:90778"/>
        <dbReference type="ChEBI" id="CHEBI:232372"/>
        <dbReference type="EC" id="2.8.1.12"/>
    </reaction>
</comment>